<feature type="compositionally biased region" description="Basic and acidic residues" evidence="2">
    <location>
        <begin position="442"/>
        <end position="453"/>
    </location>
</feature>
<dbReference type="InterPro" id="IPR029304">
    <property type="entry name" value="AKAP2_C"/>
</dbReference>
<feature type="region of interest" description="Disordered" evidence="2">
    <location>
        <begin position="442"/>
        <end position="554"/>
    </location>
</feature>
<evidence type="ECO:0000256" key="1">
    <source>
        <dbReference type="ARBA" id="ARBA00023054"/>
    </source>
</evidence>
<protein>
    <submittedName>
        <fullName evidence="4">MISP protein</fullName>
    </submittedName>
</protein>
<feature type="region of interest" description="Disordered" evidence="2">
    <location>
        <begin position="1"/>
        <end position="25"/>
    </location>
</feature>
<evidence type="ECO:0000313" key="5">
    <source>
        <dbReference type="Proteomes" id="UP000657035"/>
    </source>
</evidence>
<accession>A0A851QC24</accession>
<dbReference type="PANTHER" id="PTHR18839">
    <property type="entry name" value="MITOTIC INTERACTOR AND SUBSTRATE OF PLK1 MISP FAMILY MEMBER"/>
    <property type="match status" value="1"/>
</dbReference>
<feature type="non-terminal residue" evidence="4">
    <location>
        <position position="1"/>
    </location>
</feature>
<feature type="region of interest" description="Disordered" evidence="2">
    <location>
        <begin position="211"/>
        <end position="327"/>
    </location>
</feature>
<proteinExistence type="predicted"/>
<feature type="region of interest" description="Disordered" evidence="2">
    <location>
        <begin position="341"/>
        <end position="388"/>
    </location>
</feature>
<evidence type="ECO:0000256" key="2">
    <source>
        <dbReference type="SAM" id="MobiDB-lite"/>
    </source>
</evidence>
<evidence type="ECO:0000259" key="3">
    <source>
        <dbReference type="Pfam" id="PF15304"/>
    </source>
</evidence>
<feature type="compositionally biased region" description="Polar residues" evidence="2">
    <location>
        <begin position="216"/>
        <end position="225"/>
    </location>
</feature>
<sequence>DEDEQEQDRVPPPNISPEKARELEDERREIIRSQVVRKSSTVAKRWSSMDELSTSFDVSLGKAAMPVDPENIDTEQINFSTARQQFLMLEKTSPGSFFSLGQQATSPKPESMTKVSKQEWHSPEMATKAAGGYGNADASSQSRRDKTIYQAYSVFNGLVDLKAGSNGLDKETKISNETPIEREIRMAMEREENLWKERGIQRLTSSSELVEIQTKPLLSTHTSPSPGRKRKNKGRASLYVQREIEQETKREEDLKKEGRLLGTYDRGTQQELDERRRVFEQEEAPPQKPTPARKADGRRSWANEFAAEQPTSLGSCPAEDTRSGRSLPSYAVSITHFQKSQPRFAASEKSQDQPLVSQHVSASARKQQSEDSWEGRLPGSTPSPTGTAVLPREYFSFSFWKPEVSFVDDMGTQRREDGREEQYKLRTWKPQTLVLIEEEIRSDLQREEELQEQRRRRQQLVERYSPVGSNGFPQEGSHSRHSSAASGVSGSYSVSGSPVSTPASHQAGILGPASPFTLLRAAGPSQGSTETLAPDLAHSSPFEERRRRVKEDGKYAGIEPVDKINTEVVESTRVIRHKSAMAQRWEAGQYVRDDD</sequence>
<feature type="region of interest" description="Disordered" evidence="2">
    <location>
        <begin position="98"/>
        <end position="120"/>
    </location>
</feature>
<keyword evidence="1" id="KW-0175">Coiled coil</keyword>
<feature type="compositionally biased region" description="Polar residues" evidence="2">
    <location>
        <begin position="98"/>
        <end position="108"/>
    </location>
</feature>
<dbReference type="EMBL" id="WBMU01003555">
    <property type="protein sequence ID" value="NXC75161.1"/>
    <property type="molecule type" value="Genomic_DNA"/>
</dbReference>
<keyword evidence="5" id="KW-1185">Reference proteome</keyword>
<feature type="compositionally biased region" description="Basic and acidic residues" evidence="2">
    <location>
        <begin position="242"/>
        <end position="259"/>
    </location>
</feature>
<gene>
    <name evidence="4" type="primary">Misp</name>
    <name evidence="4" type="ORF">ANHANH_R00595</name>
</gene>
<dbReference type="OrthoDB" id="9449914at2759"/>
<dbReference type="Proteomes" id="UP000657035">
    <property type="component" value="Unassembled WGS sequence"/>
</dbReference>
<feature type="compositionally biased region" description="Low complexity" evidence="2">
    <location>
        <begin position="482"/>
        <end position="500"/>
    </location>
</feature>
<dbReference type="Pfam" id="PF15304">
    <property type="entry name" value="AKAP2_C"/>
    <property type="match status" value="2"/>
</dbReference>
<feature type="domain" description="A-kinase anchor protein 2 C-terminal" evidence="3">
    <location>
        <begin position="212"/>
        <end position="507"/>
    </location>
</feature>
<dbReference type="PANTHER" id="PTHR18839:SF7">
    <property type="entry name" value="A-KINASE ANCHOR PROTEIN 2 C-TERMINAL DOMAIN-CONTAINING PROTEIN"/>
    <property type="match status" value="1"/>
</dbReference>
<feature type="compositionally biased region" description="Polar residues" evidence="2">
    <location>
        <begin position="352"/>
        <end position="366"/>
    </location>
</feature>
<feature type="domain" description="A-kinase anchor protein 2 C-terminal" evidence="3">
    <location>
        <begin position="543"/>
        <end position="588"/>
    </location>
</feature>
<dbReference type="AlphaFoldDB" id="A0A851QC24"/>
<organism evidence="4 5">
    <name type="scientific">Anhinga anhinga</name>
    <name type="common">Anhinga</name>
    <name type="synonym">Plotus anhinga</name>
    <dbReference type="NCBI Taxonomy" id="56067"/>
    <lineage>
        <taxon>Eukaryota</taxon>
        <taxon>Metazoa</taxon>
        <taxon>Chordata</taxon>
        <taxon>Craniata</taxon>
        <taxon>Vertebrata</taxon>
        <taxon>Euteleostomi</taxon>
        <taxon>Archelosauria</taxon>
        <taxon>Archosauria</taxon>
        <taxon>Dinosauria</taxon>
        <taxon>Saurischia</taxon>
        <taxon>Theropoda</taxon>
        <taxon>Coelurosauria</taxon>
        <taxon>Aves</taxon>
        <taxon>Neognathae</taxon>
        <taxon>Neoaves</taxon>
        <taxon>Aequornithes</taxon>
        <taxon>Suliformes</taxon>
        <taxon>Anhingidae</taxon>
        <taxon>Anhinga</taxon>
    </lineage>
</organism>
<dbReference type="InterPro" id="IPR042779">
    <property type="entry name" value="MISP/MISP3-like"/>
</dbReference>
<feature type="compositionally biased region" description="Basic and acidic residues" evidence="2">
    <location>
        <begin position="541"/>
        <end position="554"/>
    </location>
</feature>
<reference evidence="4" key="1">
    <citation type="submission" date="2019-09" db="EMBL/GenBank/DDBJ databases">
        <title>Bird 10,000 Genomes (B10K) Project - Family phase.</title>
        <authorList>
            <person name="Zhang G."/>
        </authorList>
    </citation>
    <scope>NUCLEOTIDE SEQUENCE</scope>
    <source>
        <strain evidence="4">B10K-CU-031-38</strain>
    </source>
</reference>
<evidence type="ECO:0000313" key="4">
    <source>
        <dbReference type="EMBL" id="NXC75161.1"/>
    </source>
</evidence>
<comment type="caution">
    <text evidence="4">The sequence shown here is derived from an EMBL/GenBank/DDBJ whole genome shotgun (WGS) entry which is preliminary data.</text>
</comment>
<name>A0A851QC24_ANHAN</name>
<feature type="non-terminal residue" evidence="4">
    <location>
        <position position="595"/>
    </location>
</feature>